<dbReference type="AlphaFoldDB" id="A0A1E3PAB3"/>
<dbReference type="PANTHER" id="PTHR28051:SF1">
    <property type="entry name" value="PROTEIN MTL1-RELATED"/>
    <property type="match status" value="1"/>
</dbReference>
<dbReference type="STRING" id="683960.A0A1E3PAB3"/>
<gene>
    <name evidence="2" type="ORF">WICANDRAFT_60404</name>
</gene>
<protein>
    <recommendedName>
        <fullName evidence="4">Nitrogen regulatory protein areA GATA-like domain-containing protein</fullName>
    </recommendedName>
</protein>
<dbReference type="OrthoDB" id="5563539at2759"/>
<dbReference type="GeneID" id="30200231"/>
<dbReference type="EMBL" id="KV454208">
    <property type="protein sequence ID" value="ODQ62343.1"/>
    <property type="molecule type" value="Genomic_DNA"/>
</dbReference>
<dbReference type="RefSeq" id="XP_019041550.1">
    <property type="nucleotide sequence ID" value="XM_019182985.1"/>
</dbReference>
<evidence type="ECO:0000313" key="3">
    <source>
        <dbReference type="Proteomes" id="UP000094112"/>
    </source>
</evidence>
<sequence>MRYSFDDQYNVVTKKFSHLSSSNDHLITEFAIDYFQYQFDEIEIHNCWKIIHNANTQNNYNIPQSTDIDRLENISWRKWAKMKFDLEEVPPEMVNWYKDCDITWLYGPLAGSSSSLSHQVFQIEPPTSSSTAYGFDRTGLVPSRTSSFSSMTSASTAASLDDEHEHGLGGKNEDIFVDEHYLDNIGHQCSYAKPILKNKRATSLGFLEFEAPSSVVTKKRTASSNSGKKYNKSVSFDAIVRIRQFEIEEEACYD</sequence>
<feature type="compositionally biased region" description="Low complexity" evidence="1">
    <location>
        <begin position="143"/>
        <end position="159"/>
    </location>
</feature>
<evidence type="ECO:0000313" key="2">
    <source>
        <dbReference type="EMBL" id="ODQ62343.1"/>
    </source>
</evidence>
<organism evidence="2 3">
    <name type="scientific">Wickerhamomyces anomalus (strain ATCC 58044 / CBS 1984 / NCYC 433 / NRRL Y-366-8)</name>
    <name type="common">Yeast</name>
    <name type="synonym">Hansenula anomala</name>
    <dbReference type="NCBI Taxonomy" id="683960"/>
    <lineage>
        <taxon>Eukaryota</taxon>
        <taxon>Fungi</taxon>
        <taxon>Dikarya</taxon>
        <taxon>Ascomycota</taxon>
        <taxon>Saccharomycotina</taxon>
        <taxon>Saccharomycetes</taxon>
        <taxon>Phaffomycetales</taxon>
        <taxon>Wickerhamomycetaceae</taxon>
        <taxon>Wickerhamomyces</taxon>
    </lineage>
</organism>
<accession>A0A1E3PAB3</accession>
<name>A0A1E3PAB3_WICAA</name>
<evidence type="ECO:0008006" key="4">
    <source>
        <dbReference type="Google" id="ProtNLM"/>
    </source>
</evidence>
<reference evidence="2 3" key="1">
    <citation type="journal article" date="2016" name="Proc. Natl. Acad. Sci. U.S.A.">
        <title>Comparative genomics of biotechnologically important yeasts.</title>
        <authorList>
            <person name="Riley R."/>
            <person name="Haridas S."/>
            <person name="Wolfe K.H."/>
            <person name="Lopes M.R."/>
            <person name="Hittinger C.T."/>
            <person name="Goeker M."/>
            <person name="Salamov A.A."/>
            <person name="Wisecaver J.H."/>
            <person name="Long T.M."/>
            <person name="Calvey C.H."/>
            <person name="Aerts A.L."/>
            <person name="Barry K.W."/>
            <person name="Choi C."/>
            <person name="Clum A."/>
            <person name="Coughlan A.Y."/>
            <person name="Deshpande S."/>
            <person name="Douglass A.P."/>
            <person name="Hanson S.J."/>
            <person name="Klenk H.-P."/>
            <person name="LaButti K.M."/>
            <person name="Lapidus A."/>
            <person name="Lindquist E.A."/>
            <person name="Lipzen A.M."/>
            <person name="Meier-Kolthoff J.P."/>
            <person name="Ohm R.A."/>
            <person name="Otillar R.P."/>
            <person name="Pangilinan J.L."/>
            <person name="Peng Y."/>
            <person name="Rokas A."/>
            <person name="Rosa C.A."/>
            <person name="Scheuner C."/>
            <person name="Sibirny A.A."/>
            <person name="Slot J.C."/>
            <person name="Stielow J.B."/>
            <person name="Sun H."/>
            <person name="Kurtzman C.P."/>
            <person name="Blackwell M."/>
            <person name="Grigoriev I.V."/>
            <person name="Jeffries T.W."/>
        </authorList>
    </citation>
    <scope>NUCLEOTIDE SEQUENCE [LARGE SCALE GENOMIC DNA]</scope>
    <source>
        <strain evidence="3">ATCC 58044 / CBS 1984 / NCYC 433 / NRRL Y-366-8</strain>
    </source>
</reference>
<dbReference type="GO" id="GO:0042149">
    <property type="term" value="P:cellular response to glucose starvation"/>
    <property type="evidence" value="ECO:0007669"/>
    <property type="project" value="TreeGrafter"/>
</dbReference>
<dbReference type="PANTHER" id="PTHR28051">
    <property type="entry name" value="PROTEIN MTL1-RELATED"/>
    <property type="match status" value="1"/>
</dbReference>
<proteinExistence type="predicted"/>
<dbReference type="GO" id="GO:0005773">
    <property type="term" value="C:vacuole"/>
    <property type="evidence" value="ECO:0007669"/>
    <property type="project" value="GOC"/>
</dbReference>
<evidence type="ECO:0000256" key="1">
    <source>
        <dbReference type="SAM" id="MobiDB-lite"/>
    </source>
</evidence>
<feature type="region of interest" description="Disordered" evidence="1">
    <location>
        <begin position="142"/>
        <end position="165"/>
    </location>
</feature>
<dbReference type="InterPro" id="IPR052292">
    <property type="entry name" value="Glucose_repression_reg"/>
</dbReference>
<keyword evidence="3" id="KW-1185">Reference proteome</keyword>
<dbReference type="GO" id="GO:0007039">
    <property type="term" value="P:protein catabolic process in the vacuole"/>
    <property type="evidence" value="ECO:0007669"/>
    <property type="project" value="TreeGrafter"/>
</dbReference>
<dbReference type="Proteomes" id="UP000094112">
    <property type="component" value="Unassembled WGS sequence"/>
</dbReference>